<organism evidence="3 4">
    <name type="scientific">Ambispora gerdemannii</name>
    <dbReference type="NCBI Taxonomy" id="144530"/>
    <lineage>
        <taxon>Eukaryota</taxon>
        <taxon>Fungi</taxon>
        <taxon>Fungi incertae sedis</taxon>
        <taxon>Mucoromycota</taxon>
        <taxon>Glomeromycotina</taxon>
        <taxon>Glomeromycetes</taxon>
        <taxon>Archaeosporales</taxon>
        <taxon>Ambisporaceae</taxon>
        <taxon>Ambispora</taxon>
    </lineage>
</organism>
<feature type="compositionally biased region" description="Polar residues" evidence="1">
    <location>
        <begin position="1"/>
        <end position="11"/>
    </location>
</feature>
<accession>A0A9N9GET5</accession>
<feature type="transmembrane region" description="Helical" evidence="2">
    <location>
        <begin position="427"/>
        <end position="448"/>
    </location>
</feature>
<keyword evidence="2" id="KW-1133">Transmembrane helix</keyword>
<keyword evidence="2" id="KW-0812">Transmembrane</keyword>
<evidence type="ECO:0000256" key="1">
    <source>
        <dbReference type="SAM" id="MobiDB-lite"/>
    </source>
</evidence>
<keyword evidence="2" id="KW-0472">Membrane</keyword>
<sequence length="531" mass="59589">METEVSTTPINNIGPVPVIQIDESPGPIGDYAATRRARHRNRGRSNSVDSLYAEDSASEGGTSDDGRLVSRRMFRRANVREESFDDFIRRRRNLLEKERSTVSLYTSPVLVSTYFLAYMFYKIKSAFDYARSRKWILTPIPAVLFLLRIALMVEGSHQQVIRNTQSLILWYFYWIGLGIASSVGLGTGLHTFVLFLGPYIAEVTWVAYECGNFDFETRGPDRFRCNSTNAVSTSVSLFSIFRKVQWESFFWGLGTAIGELPPYFVARAAALSGSRSEELATIDRLMEQSPDKTSLKERILLYVNRIMQRLGFWGIFLFASIPNPLFDLAGIMCGQFLVPFSTFFGATFLGKAVVKSSIQTVTVILVFSQDTLTTILDTTKSYLPYVHDKLAAAVLQQTRILQRKEGVSAPDDGPANPSYISLAWNTFFNLMLTYFALSIIETLAIAHLTRERKQTLLTSSTLGLGGGDDRNRDHGRGYSIDTVPEQLKAHIIERDGVNEEIDLEVSTEYIKDVIIGDLKLSCENIIVCSTS</sequence>
<feature type="transmembrane region" description="Helical" evidence="2">
    <location>
        <begin position="310"/>
        <end position="338"/>
    </location>
</feature>
<feature type="transmembrane region" description="Helical" evidence="2">
    <location>
        <begin position="171"/>
        <end position="196"/>
    </location>
</feature>
<comment type="caution">
    <text evidence="3">The sequence shown here is derived from an EMBL/GenBank/DDBJ whole genome shotgun (WGS) entry which is preliminary data.</text>
</comment>
<gene>
    <name evidence="3" type="ORF">AGERDE_LOCUS9173</name>
</gene>
<protein>
    <submittedName>
        <fullName evidence="3">1153_t:CDS:1</fullName>
    </submittedName>
</protein>
<feature type="transmembrane region" description="Helical" evidence="2">
    <location>
        <begin position="102"/>
        <end position="121"/>
    </location>
</feature>
<feature type="region of interest" description="Disordered" evidence="1">
    <location>
        <begin position="1"/>
        <end position="64"/>
    </location>
</feature>
<dbReference type="OrthoDB" id="2016540at2759"/>
<proteinExistence type="predicted"/>
<keyword evidence="4" id="KW-1185">Reference proteome</keyword>
<dbReference type="AlphaFoldDB" id="A0A9N9GET5"/>
<evidence type="ECO:0000313" key="4">
    <source>
        <dbReference type="Proteomes" id="UP000789831"/>
    </source>
</evidence>
<name>A0A9N9GET5_9GLOM</name>
<evidence type="ECO:0000313" key="3">
    <source>
        <dbReference type="EMBL" id="CAG8602465.1"/>
    </source>
</evidence>
<dbReference type="EMBL" id="CAJVPL010002191">
    <property type="protein sequence ID" value="CAG8602465.1"/>
    <property type="molecule type" value="Genomic_DNA"/>
</dbReference>
<evidence type="ECO:0000256" key="2">
    <source>
        <dbReference type="SAM" id="Phobius"/>
    </source>
</evidence>
<feature type="transmembrane region" description="Helical" evidence="2">
    <location>
        <begin position="133"/>
        <end position="151"/>
    </location>
</feature>
<reference evidence="3" key="1">
    <citation type="submission" date="2021-06" db="EMBL/GenBank/DDBJ databases">
        <authorList>
            <person name="Kallberg Y."/>
            <person name="Tangrot J."/>
            <person name="Rosling A."/>
        </authorList>
    </citation>
    <scope>NUCLEOTIDE SEQUENCE</scope>
    <source>
        <strain evidence="3">MT106</strain>
    </source>
</reference>
<dbReference type="Proteomes" id="UP000789831">
    <property type="component" value="Unassembled WGS sequence"/>
</dbReference>